<organism evidence="2">
    <name type="scientific">Tetraselmis sp. GSL018</name>
    <dbReference type="NCBI Taxonomy" id="582737"/>
    <lineage>
        <taxon>Eukaryota</taxon>
        <taxon>Viridiplantae</taxon>
        <taxon>Chlorophyta</taxon>
        <taxon>core chlorophytes</taxon>
        <taxon>Chlorodendrophyceae</taxon>
        <taxon>Chlorodendrales</taxon>
        <taxon>Chlorodendraceae</taxon>
        <taxon>Tetraselmis</taxon>
    </lineage>
</organism>
<evidence type="ECO:0000313" key="2">
    <source>
        <dbReference type="EMBL" id="JAC60419.1"/>
    </source>
</evidence>
<accession>A0A061QPQ3</accession>
<proteinExistence type="predicted"/>
<reference evidence="2" key="1">
    <citation type="submission" date="2014-05" db="EMBL/GenBank/DDBJ databases">
        <title>The transcriptome of the halophilic microalga Tetraselmis sp. GSL018 isolated from the Great Salt Lake, Utah.</title>
        <authorList>
            <person name="Jinkerson R.E."/>
            <person name="D'Adamo S."/>
            <person name="Posewitz M.C."/>
        </authorList>
    </citation>
    <scope>NUCLEOTIDE SEQUENCE</scope>
    <source>
        <strain evidence="2">GSL018</strain>
    </source>
</reference>
<protein>
    <submittedName>
        <fullName evidence="2">Uncharacterized protein</fullName>
    </submittedName>
</protein>
<name>A0A061QPQ3_9CHLO</name>
<feature type="compositionally biased region" description="Low complexity" evidence="1">
    <location>
        <begin position="8"/>
        <end position="22"/>
    </location>
</feature>
<evidence type="ECO:0000256" key="1">
    <source>
        <dbReference type="SAM" id="MobiDB-lite"/>
    </source>
</evidence>
<dbReference type="AlphaFoldDB" id="A0A061QPQ3"/>
<feature type="region of interest" description="Disordered" evidence="1">
    <location>
        <begin position="1"/>
        <end position="76"/>
    </location>
</feature>
<sequence length="191" mass="19854">MSTPEADSTSYASYARTSSTPTGGSAGVAPGDSATPSSRAAAEEEEEGPESGADRPAPQPAAGGDPSAPPHDSSIGLTEKITSSELFPQGCVSHKNIWQAAPHGGWARAAAGTYGASERMDQGGRGYCLRPAACETHKPRGGRPCLDQRALVCRRFGISHQGQDRGSRWRFCVVERDPASVPGLKLMLSCG</sequence>
<dbReference type="EMBL" id="GBEZ01026826">
    <property type="protein sequence ID" value="JAC60419.1"/>
    <property type="molecule type" value="Transcribed_RNA"/>
</dbReference>
<gene>
    <name evidence="2" type="ORF">TSPGSL018_29011</name>
</gene>